<reference evidence="3" key="2">
    <citation type="submission" date="2012-01" db="EMBL/GenBank/DDBJ databases">
        <title>Noncontiguous Finished sequence of chromosome of Saccharomonospora glauca K62.</title>
        <authorList>
            <consortium name="US DOE Joint Genome Institute"/>
            <person name="Lucas S."/>
            <person name="Han J."/>
            <person name="Lapidus A."/>
            <person name="Cheng J.-F."/>
            <person name="Goodwin L."/>
            <person name="Pitluck S."/>
            <person name="Peters L."/>
            <person name="Mikhailova N."/>
            <person name="Held B."/>
            <person name="Detter J.C."/>
            <person name="Han C."/>
            <person name="Tapia R."/>
            <person name="Land M."/>
            <person name="Hauser L."/>
            <person name="Kyrpides N."/>
            <person name="Ivanova N."/>
            <person name="Pagani I."/>
            <person name="Brambilla E.-M."/>
            <person name="Klenk H.-P."/>
            <person name="Woyke T."/>
        </authorList>
    </citation>
    <scope>NUCLEOTIDE SEQUENCE [LARGE SCALE GENOMIC DNA]</scope>
    <source>
        <strain evidence="3">K62</strain>
    </source>
</reference>
<sequence>MLALVRRRESYGYELAAALEEAGLGAIKGGTLYPLLLRLERRGLITATWREGTVGPARKYYRITPAGEVALRDAAAEWHAFRHGVDSILGKGR</sequence>
<evidence type="ECO:0000313" key="2">
    <source>
        <dbReference type="EMBL" id="EIF01002.1"/>
    </source>
</evidence>
<dbReference type="Proteomes" id="UP000005087">
    <property type="component" value="Chromosome"/>
</dbReference>
<dbReference type="PANTHER" id="PTHR33169:SF14">
    <property type="entry name" value="TRANSCRIPTIONAL REGULATOR RV3488"/>
    <property type="match status" value="1"/>
</dbReference>
<dbReference type="InterPro" id="IPR052509">
    <property type="entry name" value="Metal_resp_DNA-bind_regulator"/>
</dbReference>
<dbReference type="SUPFAM" id="SSF46785">
    <property type="entry name" value="Winged helix' DNA-binding domain"/>
    <property type="match status" value="1"/>
</dbReference>
<dbReference type="STRING" id="928724.SacglDRAFT_04171"/>
<evidence type="ECO:0000313" key="3">
    <source>
        <dbReference type="Proteomes" id="UP000005087"/>
    </source>
</evidence>
<dbReference type="InterPro" id="IPR005149">
    <property type="entry name" value="Tscrpt_reg_PadR_N"/>
</dbReference>
<dbReference type="HOGENOM" id="CLU_063440_3_1_11"/>
<reference evidence="2 3" key="1">
    <citation type="submission" date="2011-09" db="EMBL/GenBank/DDBJ databases">
        <authorList>
            <consortium name="US DOE Joint Genome Institute (JGI-PGF)"/>
            <person name="Lucas S."/>
            <person name="Han J."/>
            <person name="Lapidus A."/>
            <person name="Cheng J.-F."/>
            <person name="Goodwin L."/>
            <person name="Pitluck S."/>
            <person name="Peters L."/>
            <person name="Land M.L."/>
            <person name="Hauser L."/>
            <person name="Brambilla E."/>
            <person name="Klenk H.-P."/>
            <person name="Woyke T.J."/>
        </authorList>
    </citation>
    <scope>NUCLEOTIDE SEQUENCE [LARGE SCALE GENOMIC DNA]</scope>
    <source>
        <strain evidence="2 3">K62</strain>
    </source>
</reference>
<organism evidence="2 3">
    <name type="scientific">Saccharomonospora glauca K62</name>
    <dbReference type="NCBI Taxonomy" id="928724"/>
    <lineage>
        <taxon>Bacteria</taxon>
        <taxon>Bacillati</taxon>
        <taxon>Actinomycetota</taxon>
        <taxon>Actinomycetes</taxon>
        <taxon>Pseudonocardiales</taxon>
        <taxon>Pseudonocardiaceae</taxon>
        <taxon>Saccharomonospora</taxon>
    </lineage>
</organism>
<evidence type="ECO:0000259" key="1">
    <source>
        <dbReference type="Pfam" id="PF03551"/>
    </source>
</evidence>
<dbReference type="Pfam" id="PF03551">
    <property type="entry name" value="PadR"/>
    <property type="match status" value="1"/>
</dbReference>
<accession>I1D7S7</accession>
<dbReference type="InterPro" id="IPR036390">
    <property type="entry name" value="WH_DNA-bd_sf"/>
</dbReference>
<dbReference type="AlphaFoldDB" id="I1D7S7"/>
<keyword evidence="3" id="KW-1185">Reference proteome</keyword>
<proteinExistence type="predicted"/>
<dbReference type="eggNOG" id="COG1695">
    <property type="taxonomic scope" value="Bacteria"/>
</dbReference>
<protein>
    <submittedName>
        <fullName evidence="2">Putative transcriptional regulator</fullName>
    </submittedName>
</protein>
<gene>
    <name evidence="2" type="ORF">SacglDRAFT_04171</name>
</gene>
<dbReference type="Gene3D" id="1.10.10.10">
    <property type="entry name" value="Winged helix-like DNA-binding domain superfamily/Winged helix DNA-binding domain"/>
    <property type="match status" value="1"/>
</dbReference>
<dbReference type="EMBL" id="CM001484">
    <property type="protein sequence ID" value="EIF01002.1"/>
    <property type="molecule type" value="Genomic_DNA"/>
</dbReference>
<feature type="domain" description="Transcription regulator PadR N-terminal" evidence="1">
    <location>
        <begin position="1"/>
        <end position="72"/>
    </location>
</feature>
<dbReference type="PANTHER" id="PTHR33169">
    <property type="entry name" value="PADR-FAMILY TRANSCRIPTIONAL REGULATOR"/>
    <property type="match status" value="1"/>
</dbReference>
<name>I1D7S7_9PSEU</name>
<dbReference type="InterPro" id="IPR036388">
    <property type="entry name" value="WH-like_DNA-bd_sf"/>
</dbReference>